<dbReference type="Pfam" id="PF09190">
    <property type="entry name" value="DALR_2"/>
    <property type="match status" value="1"/>
</dbReference>
<feature type="binding site" evidence="12">
    <location>
        <position position="294"/>
    </location>
    <ligand>
        <name>ATP</name>
        <dbReference type="ChEBI" id="CHEBI:30616"/>
    </ligand>
</feature>
<dbReference type="Pfam" id="PF23493">
    <property type="entry name" value="CysS_C"/>
    <property type="match status" value="1"/>
</dbReference>
<comment type="subunit">
    <text evidence="3 12">Monomer.</text>
</comment>
<reference evidence="14 15" key="1">
    <citation type="journal article" date="2021" name="Int. J. Syst. Evol. Microbiol.">
        <title>Steroidobacter gossypii sp. nov., isolated from soil of cotton cropping field.</title>
        <authorList>
            <person name="Huang R."/>
            <person name="Yang S."/>
            <person name="Zhen C."/>
            <person name="Liu W."/>
        </authorList>
    </citation>
    <scope>NUCLEOTIDE SEQUENCE [LARGE SCALE GENOMIC DNA]</scope>
    <source>
        <strain evidence="14 15">S1-65</strain>
    </source>
</reference>
<dbReference type="CDD" id="cd00672">
    <property type="entry name" value="CysRS_core"/>
    <property type="match status" value="1"/>
</dbReference>
<dbReference type="PANTHER" id="PTHR10890">
    <property type="entry name" value="CYSTEINYL-TRNA SYNTHETASE"/>
    <property type="match status" value="1"/>
</dbReference>
<evidence type="ECO:0000256" key="1">
    <source>
        <dbReference type="ARBA" id="ARBA00004496"/>
    </source>
</evidence>
<evidence type="ECO:0000256" key="10">
    <source>
        <dbReference type="ARBA" id="ARBA00022917"/>
    </source>
</evidence>
<feature type="short sequence motif" description="'KMSKS' region" evidence="12">
    <location>
        <begin position="291"/>
        <end position="295"/>
    </location>
</feature>
<dbReference type="HAMAP" id="MF_00041">
    <property type="entry name" value="Cys_tRNA_synth"/>
    <property type="match status" value="1"/>
</dbReference>
<organism evidence="14 15">
    <name type="scientific">Steroidobacter gossypii</name>
    <dbReference type="NCBI Taxonomy" id="2805490"/>
    <lineage>
        <taxon>Bacteria</taxon>
        <taxon>Pseudomonadati</taxon>
        <taxon>Pseudomonadota</taxon>
        <taxon>Gammaproteobacteria</taxon>
        <taxon>Steroidobacterales</taxon>
        <taxon>Steroidobacteraceae</taxon>
        <taxon>Steroidobacter</taxon>
    </lineage>
</organism>
<keyword evidence="9 12" id="KW-0067">ATP-binding</keyword>
<comment type="subcellular location">
    <subcellularLocation>
        <location evidence="1 12">Cytoplasm</location>
    </subcellularLocation>
</comment>
<feature type="binding site" evidence="12">
    <location>
        <position position="263"/>
    </location>
    <ligand>
        <name>Zn(2+)</name>
        <dbReference type="ChEBI" id="CHEBI:29105"/>
    </ligand>
</feature>
<dbReference type="PRINTS" id="PR00983">
    <property type="entry name" value="TRNASYNTHCYS"/>
</dbReference>
<dbReference type="SMART" id="SM00840">
    <property type="entry name" value="DALR_2"/>
    <property type="match status" value="1"/>
</dbReference>
<comment type="caution">
    <text evidence="14">The sequence shown here is derived from an EMBL/GenBank/DDBJ whole genome shotgun (WGS) entry which is preliminary data.</text>
</comment>
<dbReference type="PANTHER" id="PTHR10890:SF3">
    <property type="entry name" value="CYSTEINE--TRNA LIGASE, CYTOPLASMIC"/>
    <property type="match status" value="1"/>
</dbReference>
<keyword evidence="6 12" id="KW-0479">Metal-binding</keyword>
<comment type="cofactor">
    <cofactor evidence="12">
        <name>Zn(2+)</name>
        <dbReference type="ChEBI" id="CHEBI:29105"/>
    </cofactor>
    <text evidence="12">Binds 1 zinc ion per subunit.</text>
</comment>
<keyword evidence="11 12" id="KW-0030">Aminoacyl-tRNA synthetase</keyword>
<dbReference type="InterPro" id="IPR015803">
    <property type="entry name" value="Cys-tRNA-ligase"/>
</dbReference>
<gene>
    <name evidence="12" type="primary">cysS</name>
    <name evidence="14" type="ORF">JM946_27870</name>
</gene>
<evidence type="ECO:0000256" key="6">
    <source>
        <dbReference type="ARBA" id="ARBA00022723"/>
    </source>
</evidence>
<evidence type="ECO:0000256" key="7">
    <source>
        <dbReference type="ARBA" id="ARBA00022741"/>
    </source>
</evidence>
<comment type="similarity">
    <text evidence="2 12">Belongs to the class-I aminoacyl-tRNA synthetase family.</text>
</comment>
<evidence type="ECO:0000259" key="13">
    <source>
        <dbReference type="SMART" id="SM00840"/>
    </source>
</evidence>
<sequence length="497" mass="55673">MHDVAYDTRQRNSFCGEMVPEFTRMPIQIFNSLSGRKEEFRSHEAGVVRMYVCGDTVYDFCHIGHARSKVAFDTVRRYLEYRGYRVVHVRNITDIDDKIIQRANQNGESIQSLTQRFIAAMHEDYDRLGILRPTHEPRATEHIGGIIALTRRLVDKGHAYVAANGDVMYSVASFAEYGRLSGRDLDDLRAGARVAVDEAKRDPADFVLWKRAKPGEPCWPSPWGDGRPGWHIECSAMSLDLLGSRFDIHGGGMDLKFPHHENEIAQSCAATGDTFATVWMHNGFVNIDDQKMSKSLGNFFRIRDVLGSGYLRDPEVLRFFLASSHYRGPINYSLVQIEQADAALCRLYTALRDLPEAAAWRPSAATQRFEEAMDDDFNSPDAIAALQTLATQINRAKSSGEIATAAALASELKSLGRVLGVLQLAPEEFLRKSKVAHELGEQTPDMSIARIELLIAARSVARAAGKFKESDSIRDQLSHAGILLEDKPDKTTTWRRL</sequence>
<dbReference type="Gene3D" id="3.40.50.620">
    <property type="entry name" value="HUPs"/>
    <property type="match status" value="1"/>
</dbReference>
<comment type="catalytic activity">
    <reaction evidence="12">
        <text>tRNA(Cys) + L-cysteine + ATP = L-cysteinyl-tRNA(Cys) + AMP + diphosphate</text>
        <dbReference type="Rhea" id="RHEA:17773"/>
        <dbReference type="Rhea" id="RHEA-COMP:9661"/>
        <dbReference type="Rhea" id="RHEA-COMP:9679"/>
        <dbReference type="ChEBI" id="CHEBI:30616"/>
        <dbReference type="ChEBI" id="CHEBI:33019"/>
        <dbReference type="ChEBI" id="CHEBI:35235"/>
        <dbReference type="ChEBI" id="CHEBI:78442"/>
        <dbReference type="ChEBI" id="CHEBI:78517"/>
        <dbReference type="ChEBI" id="CHEBI:456215"/>
        <dbReference type="EC" id="6.1.1.16"/>
    </reaction>
</comment>
<evidence type="ECO:0000313" key="14">
    <source>
        <dbReference type="EMBL" id="MBM0108569.1"/>
    </source>
</evidence>
<dbReference type="NCBIfam" id="TIGR00435">
    <property type="entry name" value="cysS"/>
    <property type="match status" value="1"/>
</dbReference>
<keyword evidence="5 12" id="KW-0436">Ligase</keyword>
<dbReference type="InterPro" id="IPR014729">
    <property type="entry name" value="Rossmann-like_a/b/a_fold"/>
</dbReference>
<evidence type="ECO:0000256" key="5">
    <source>
        <dbReference type="ARBA" id="ARBA00022598"/>
    </source>
</evidence>
<dbReference type="SUPFAM" id="SSF47323">
    <property type="entry name" value="Anticodon-binding domain of a subclass of class I aminoacyl-tRNA synthetases"/>
    <property type="match status" value="1"/>
</dbReference>
<dbReference type="InterPro" id="IPR024909">
    <property type="entry name" value="Cys-tRNA/MSH_ligase"/>
</dbReference>
<proteinExistence type="inferred from homology"/>
<keyword evidence="7 12" id="KW-0547">Nucleotide-binding</keyword>
<accession>A0ABS1X5Q8</accession>
<dbReference type="InterPro" id="IPR015273">
    <property type="entry name" value="Cys-tRNA-synt_Ia_DALR"/>
</dbReference>
<name>A0ABS1X5Q8_9GAMM</name>
<evidence type="ECO:0000256" key="2">
    <source>
        <dbReference type="ARBA" id="ARBA00005594"/>
    </source>
</evidence>
<evidence type="ECO:0000256" key="8">
    <source>
        <dbReference type="ARBA" id="ARBA00022833"/>
    </source>
</evidence>
<evidence type="ECO:0000256" key="11">
    <source>
        <dbReference type="ARBA" id="ARBA00023146"/>
    </source>
</evidence>
<evidence type="ECO:0000313" key="15">
    <source>
        <dbReference type="Proteomes" id="UP000661077"/>
    </source>
</evidence>
<feature type="short sequence motif" description="'HIGH' region" evidence="12">
    <location>
        <begin position="55"/>
        <end position="65"/>
    </location>
</feature>
<evidence type="ECO:0000256" key="9">
    <source>
        <dbReference type="ARBA" id="ARBA00022840"/>
    </source>
</evidence>
<evidence type="ECO:0000256" key="3">
    <source>
        <dbReference type="ARBA" id="ARBA00011245"/>
    </source>
</evidence>
<feature type="domain" description="Cysteinyl-tRNA synthetase class Ia DALR" evidence="13">
    <location>
        <begin position="368"/>
        <end position="430"/>
    </location>
</feature>
<dbReference type="InterPro" id="IPR056411">
    <property type="entry name" value="CysS_C"/>
</dbReference>
<dbReference type="EMBL" id="JAEVLS010000008">
    <property type="protein sequence ID" value="MBM0108569.1"/>
    <property type="molecule type" value="Genomic_DNA"/>
</dbReference>
<protein>
    <recommendedName>
        <fullName evidence="12">Cysteine--tRNA ligase</fullName>
        <ecNumber evidence="12">6.1.1.16</ecNumber>
    </recommendedName>
    <alternativeName>
        <fullName evidence="12">Cysteinyl-tRNA synthetase</fullName>
        <shortName evidence="12">CysRS</shortName>
    </alternativeName>
</protein>
<evidence type="ECO:0000256" key="4">
    <source>
        <dbReference type="ARBA" id="ARBA00022490"/>
    </source>
</evidence>
<keyword evidence="15" id="KW-1185">Reference proteome</keyword>
<dbReference type="Pfam" id="PF01406">
    <property type="entry name" value="tRNA-synt_1e"/>
    <property type="match status" value="1"/>
</dbReference>
<dbReference type="GO" id="GO:0004817">
    <property type="term" value="F:cysteine-tRNA ligase activity"/>
    <property type="evidence" value="ECO:0007669"/>
    <property type="project" value="UniProtKB-EC"/>
</dbReference>
<dbReference type="InterPro" id="IPR009080">
    <property type="entry name" value="tRNAsynth_Ia_anticodon-bd"/>
</dbReference>
<feature type="binding site" evidence="12">
    <location>
        <position position="259"/>
    </location>
    <ligand>
        <name>Zn(2+)</name>
        <dbReference type="ChEBI" id="CHEBI:29105"/>
    </ligand>
</feature>
<feature type="binding site" evidence="12">
    <location>
        <position position="234"/>
    </location>
    <ligand>
        <name>Zn(2+)</name>
        <dbReference type="ChEBI" id="CHEBI:29105"/>
    </ligand>
</feature>
<dbReference type="EC" id="6.1.1.16" evidence="12"/>
<dbReference type="Gene3D" id="1.20.120.1910">
    <property type="entry name" value="Cysteine-tRNA ligase, C-terminal anti-codon recognition domain"/>
    <property type="match status" value="1"/>
</dbReference>
<evidence type="ECO:0000256" key="12">
    <source>
        <dbReference type="HAMAP-Rule" id="MF_00041"/>
    </source>
</evidence>
<dbReference type="CDD" id="cd07963">
    <property type="entry name" value="Anticodon_Ia_Cys"/>
    <property type="match status" value="1"/>
</dbReference>
<feature type="binding site" evidence="12">
    <location>
        <position position="53"/>
    </location>
    <ligand>
        <name>Zn(2+)</name>
        <dbReference type="ChEBI" id="CHEBI:29105"/>
    </ligand>
</feature>
<keyword evidence="4 12" id="KW-0963">Cytoplasm</keyword>
<dbReference type="SUPFAM" id="SSF52374">
    <property type="entry name" value="Nucleotidylyl transferase"/>
    <property type="match status" value="1"/>
</dbReference>
<keyword evidence="10 12" id="KW-0648">Protein biosynthesis</keyword>
<dbReference type="InterPro" id="IPR032678">
    <property type="entry name" value="tRNA-synt_1_cat_dom"/>
</dbReference>
<keyword evidence="8 12" id="KW-0862">Zinc</keyword>
<dbReference type="Proteomes" id="UP000661077">
    <property type="component" value="Unassembled WGS sequence"/>
</dbReference>